<keyword evidence="3" id="KW-0433">Leucine-rich repeat</keyword>
<evidence type="ECO:0000256" key="7">
    <source>
        <dbReference type="ARBA" id="ARBA00022989"/>
    </source>
</evidence>
<dbReference type="Gene3D" id="3.40.50.10140">
    <property type="entry name" value="Toll/interleukin-1 receptor homology (TIR) domain"/>
    <property type="match status" value="1"/>
</dbReference>
<keyword evidence="14" id="KW-1185">Reference proteome</keyword>
<comment type="similarity">
    <text evidence="2">Belongs to the Toll-like receptor family.</text>
</comment>
<comment type="caution">
    <text evidence="13">The sequence shown here is derived from an EMBL/GenBank/DDBJ whole genome shotgun (WGS) entry which is preliminary data.</text>
</comment>
<dbReference type="InterPro" id="IPR000157">
    <property type="entry name" value="TIR_dom"/>
</dbReference>
<evidence type="ECO:0000259" key="12">
    <source>
        <dbReference type="PROSITE" id="PS50104"/>
    </source>
</evidence>
<organism evidence="13 14">
    <name type="scientific">Pinctada imbricata</name>
    <name type="common">Atlantic pearl-oyster</name>
    <name type="synonym">Pinctada martensii</name>
    <dbReference type="NCBI Taxonomy" id="66713"/>
    <lineage>
        <taxon>Eukaryota</taxon>
        <taxon>Metazoa</taxon>
        <taxon>Spiralia</taxon>
        <taxon>Lophotrochozoa</taxon>
        <taxon>Mollusca</taxon>
        <taxon>Bivalvia</taxon>
        <taxon>Autobranchia</taxon>
        <taxon>Pteriomorphia</taxon>
        <taxon>Pterioida</taxon>
        <taxon>Pterioidea</taxon>
        <taxon>Pteriidae</taxon>
        <taxon>Pinctada</taxon>
    </lineage>
</organism>
<dbReference type="SUPFAM" id="SSF52058">
    <property type="entry name" value="L domain-like"/>
    <property type="match status" value="1"/>
</dbReference>
<evidence type="ECO:0000256" key="10">
    <source>
        <dbReference type="ARBA" id="ARBA00023180"/>
    </source>
</evidence>
<keyword evidence="10" id="KW-0325">Glycoprotein</keyword>
<dbReference type="GO" id="GO:0007165">
    <property type="term" value="P:signal transduction"/>
    <property type="evidence" value="ECO:0007669"/>
    <property type="project" value="InterPro"/>
</dbReference>
<evidence type="ECO:0000256" key="5">
    <source>
        <dbReference type="ARBA" id="ARBA00022729"/>
    </source>
</evidence>
<evidence type="ECO:0000256" key="4">
    <source>
        <dbReference type="ARBA" id="ARBA00022692"/>
    </source>
</evidence>
<dbReference type="InterPro" id="IPR003591">
    <property type="entry name" value="Leu-rich_rpt_typical-subtyp"/>
</dbReference>
<dbReference type="Proteomes" id="UP001186944">
    <property type="component" value="Unassembled WGS sequence"/>
</dbReference>
<keyword evidence="4 11" id="KW-0812">Transmembrane</keyword>
<keyword evidence="8 11" id="KW-0472">Membrane</keyword>
<evidence type="ECO:0000313" key="14">
    <source>
        <dbReference type="Proteomes" id="UP001186944"/>
    </source>
</evidence>
<proteinExistence type="inferred from homology"/>
<feature type="domain" description="TIR" evidence="12">
    <location>
        <begin position="234"/>
        <end position="370"/>
    </location>
</feature>
<evidence type="ECO:0000256" key="2">
    <source>
        <dbReference type="ARBA" id="ARBA00009634"/>
    </source>
</evidence>
<dbReference type="InterPro" id="IPR035897">
    <property type="entry name" value="Toll_tir_struct_dom_sf"/>
</dbReference>
<comment type="subcellular location">
    <subcellularLocation>
        <location evidence="1">Membrane</location>
        <topology evidence="1">Single-pass membrane protein</topology>
    </subcellularLocation>
</comment>
<dbReference type="AlphaFoldDB" id="A0AA88YJN9"/>
<dbReference type="PROSITE" id="PS51450">
    <property type="entry name" value="LRR"/>
    <property type="match status" value="1"/>
</dbReference>
<evidence type="ECO:0000313" key="13">
    <source>
        <dbReference type="EMBL" id="KAK3098149.1"/>
    </source>
</evidence>
<gene>
    <name evidence="13" type="ORF">FSP39_016658</name>
</gene>
<evidence type="ECO:0000256" key="11">
    <source>
        <dbReference type="SAM" id="Phobius"/>
    </source>
</evidence>
<dbReference type="SMART" id="SM00369">
    <property type="entry name" value="LRR_TYP"/>
    <property type="match status" value="2"/>
</dbReference>
<dbReference type="Pfam" id="PF13676">
    <property type="entry name" value="TIR_2"/>
    <property type="match status" value="1"/>
</dbReference>
<protein>
    <recommendedName>
        <fullName evidence="12">TIR domain-containing protein</fullName>
    </recommendedName>
</protein>
<keyword evidence="5" id="KW-0732">Signal</keyword>
<dbReference type="Pfam" id="PF13855">
    <property type="entry name" value="LRR_8"/>
    <property type="match status" value="1"/>
</dbReference>
<evidence type="ECO:0000256" key="9">
    <source>
        <dbReference type="ARBA" id="ARBA00023170"/>
    </source>
</evidence>
<dbReference type="Gene3D" id="3.80.10.10">
    <property type="entry name" value="Ribonuclease Inhibitor"/>
    <property type="match status" value="1"/>
</dbReference>
<sequence>MNPEFISHLSSITNLSIAQCNIGHNAKAFPIIYNLTNLTSLDIAENLIDDLNPIFFQSQVLSLKNLSLADNNLRAIPKAVFVLQNLKYLDLRLNLLSGISSDEMSFIDGLDDLIIFLGGNALRCSCETLPFMNWVRDNYNKIKDYNILTCKYNNVSEIKLEMAIRQLHQMEINCVSNIWLGLSISGLICLLLIVMVVFLLYKFQPDVRYVIARVKRFLRKMNRKASNVPILNHKQYHAYVSYGDTNYKWACKVLYKALKDEGFHLSLQHKDFEAGIPLSENILDAIDSSRRVIFVLSHDFLENEWDDFKIQIATYHAIRKRRKISLSLYFWTLFNYMRYQNLYNEFGSESNVLDGLNVTNKTQYCPSGKN</sequence>
<dbReference type="SUPFAM" id="SSF52200">
    <property type="entry name" value="Toll/Interleukin receptor TIR domain"/>
    <property type="match status" value="1"/>
</dbReference>
<dbReference type="PANTHER" id="PTHR24365:SF541">
    <property type="entry name" value="PROTEIN TOLL-RELATED"/>
    <property type="match status" value="1"/>
</dbReference>
<evidence type="ECO:0000256" key="8">
    <source>
        <dbReference type="ARBA" id="ARBA00023136"/>
    </source>
</evidence>
<feature type="transmembrane region" description="Helical" evidence="11">
    <location>
        <begin position="178"/>
        <end position="201"/>
    </location>
</feature>
<reference evidence="13" key="1">
    <citation type="submission" date="2019-08" db="EMBL/GenBank/DDBJ databases">
        <title>The improved chromosome-level genome for the pearl oyster Pinctada fucata martensii using PacBio sequencing and Hi-C.</title>
        <authorList>
            <person name="Zheng Z."/>
        </authorList>
    </citation>
    <scope>NUCLEOTIDE SEQUENCE</scope>
    <source>
        <strain evidence="13">ZZ-2019</strain>
        <tissue evidence="13">Adductor muscle</tissue>
    </source>
</reference>
<name>A0AA88YJN9_PINIB</name>
<evidence type="ECO:0000256" key="3">
    <source>
        <dbReference type="ARBA" id="ARBA00022614"/>
    </source>
</evidence>
<dbReference type="EMBL" id="VSWD01000007">
    <property type="protein sequence ID" value="KAK3098149.1"/>
    <property type="molecule type" value="Genomic_DNA"/>
</dbReference>
<dbReference type="InterPro" id="IPR001611">
    <property type="entry name" value="Leu-rich_rpt"/>
</dbReference>
<dbReference type="GO" id="GO:0005886">
    <property type="term" value="C:plasma membrane"/>
    <property type="evidence" value="ECO:0007669"/>
    <property type="project" value="TreeGrafter"/>
</dbReference>
<dbReference type="PROSITE" id="PS50104">
    <property type="entry name" value="TIR"/>
    <property type="match status" value="1"/>
</dbReference>
<evidence type="ECO:0000256" key="1">
    <source>
        <dbReference type="ARBA" id="ARBA00004167"/>
    </source>
</evidence>
<keyword evidence="7 11" id="KW-1133">Transmembrane helix</keyword>
<accession>A0AA88YJN9</accession>
<dbReference type="InterPro" id="IPR032675">
    <property type="entry name" value="LRR_dom_sf"/>
</dbReference>
<keyword evidence="6" id="KW-0677">Repeat</keyword>
<evidence type="ECO:0000256" key="6">
    <source>
        <dbReference type="ARBA" id="ARBA00022737"/>
    </source>
</evidence>
<dbReference type="GO" id="GO:0038023">
    <property type="term" value="F:signaling receptor activity"/>
    <property type="evidence" value="ECO:0007669"/>
    <property type="project" value="TreeGrafter"/>
</dbReference>
<keyword evidence="9" id="KW-0675">Receptor</keyword>
<dbReference type="PANTHER" id="PTHR24365">
    <property type="entry name" value="TOLL-LIKE RECEPTOR"/>
    <property type="match status" value="1"/>
</dbReference>